<dbReference type="EMBL" id="LR027520">
    <property type="protein sequence ID" value="VCU54802.1"/>
    <property type="molecule type" value="Genomic_DNA"/>
</dbReference>
<sequence length="431" mass="45435">MDGRGVFVFSALSVALGGCGIGEIPPKSYTEEVQIEFYDAEGVLEEVYYRFSGDVWRAASLEGKTLRLRSEDPSLPFEVVASCGPSYHYPGGQILFLRATAVEVKNLRLPCSLPHPYKGQVSTPIAVSFPSTLGGVPLASDDAFTFDGSSGGQVAPGGTQVAYLSLPPGPQKASLLVYRGYGSGATLLGGEVFDLVVEEGRGATVNLSDRDTVETRTWIVALSEGAYGTVGVLYFKDGMRRYFAATPSYATIQGTEAGRYAVFPGQGGVYLGQLNVRLSYLRSGSLCAQECSPQVLLLEDTRGLDWAPGLPSAWGPGQLQVSPDGRTWELRHPGAQGYEVHVRGLLYRGTEALPLAFWTTSSLTLPELPSSLGVRYAASGEVFFSILAVKKGGLDALGAALAFQETALSGLSLASATLSGAQFALGVGGSL</sequence>
<name>A0A3P4AUJ2_THETH</name>
<dbReference type="PROSITE" id="PS51257">
    <property type="entry name" value="PROKAR_LIPOPROTEIN"/>
    <property type="match status" value="1"/>
</dbReference>
<proteinExistence type="predicted"/>
<organism evidence="1 2">
    <name type="scientific">Thermus thermophilus</name>
    <dbReference type="NCBI Taxonomy" id="274"/>
    <lineage>
        <taxon>Bacteria</taxon>
        <taxon>Thermotogati</taxon>
        <taxon>Deinococcota</taxon>
        <taxon>Deinococci</taxon>
        <taxon>Thermales</taxon>
        <taxon>Thermaceae</taxon>
        <taxon>Thermus</taxon>
    </lineage>
</organism>
<evidence type="ECO:0008006" key="3">
    <source>
        <dbReference type="Google" id="ProtNLM"/>
    </source>
</evidence>
<dbReference type="Proteomes" id="UP000279841">
    <property type="component" value="Plasmid 4"/>
</dbReference>
<geneLocation type="plasmid" evidence="1 2">
    <name>4</name>
</geneLocation>
<accession>A0A3P4AUJ2</accession>
<keyword evidence="1" id="KW-0614">Plasmid</keyword>
<gene>
    <name evidence="1" type="ORF">TTHNP4_00210</name>
</gene>
<evidence type="ECO:0000313" key="1">
    <source>
        <dbReference type="EMBL" id="VCU54802.1"/>
    </source>
</evidence>
<protein>
    <recommendedName>
        <fullName evidence="3">Lipoprotein</fullName>
    </recommendedName>
</protein>
<evidence type="ECO:0000313" key="2">
    <source>
        <dbReference type="Proteomes" id="UP000279841"/>
    </source>
</evidence>
<reference evidence="1 2" key="1">
    <citation type="submission" date="2018-10" db="EMBL/GenBank/DDBJ databases">
        <authorList>
            <person name="Peiro R."/>
            <person name="Begona"/>
            <person name="Cbmso G."/>
            <person name="Lopez M."/>
            <person name="Gonzalez S."/>
            <person name="Sacristan E."/>
            <person name="Castillo E."/>
        </authorList>
    </citation>
    <scope>NUCLEOTIDE SEQUENCE [LARGE SCALE GENOMIC DNA]</scope>
    <source>
        <strain evidence="1">TTHNAR1</strain>
        <plasmid evidence="2">4</plasmid>
    </source>
</reference>
<dbReference type="AlphaFoldDB" id="A0A3P4AUJ2"/>